<protein>
    <submittedName>
        <fullName evidence="1">Uncharacterized protein</fullName>
    </submittedName>
</protein>
<accession>A0ACB9NMJ2</accession>
<sequence>MAETGQEETIEFKWGKRKGIGGKKKDVQFYKSFTYDGVEYDLYDSVYLYNEGEPEPYIGKLIKIWENADKSKKVKVLWFFRPCEILNFLGTNETCDNELFLAAGAGTGLANVNPLEAICGKCNVICISKDSRNRPPSDEEVETAEFVFSRFFDVGHRRILDKIDYDEIAGTEVKFLFNKLDSEKPAEVVKLGLDKKEINALESNEVVAPPSGQEKKEHVVEKADDHFADVLASENADLELSLSKQNSFLGAKPTLGVGVEEVLESNDGLQNLLGGKTEQQAKVKRSGVSKPSFIKEKPSRGQLDASTTRLELRETTKSHEGNISSDQTKMSKVDSKGGKHHVGADHVGQLKVERDVKSTKKNGVAESKLSKEAKLGDSSDISNDKDNNNGKKRRIICDNNEDDDDKNMKTLAPCIISSKDKCGMDVKSTMNKDGMMESKLSKKAKLGNSHKISTEKDNNNEKSPRLICDNNEDDKTLAPRVNFKRGKDSCDVEQGPSKKLKHDKKPILADGKFSKESPTASPSAERKLDCGVTEVTRRHDVDRSKWFRIPWEERMKNAHDQGRLVLFQNLSPSMTSKEVEDIVWHGFKESCTAKMMQATAFSSPHSGQAFVIFKTKAGAEMVIRKLDQGCLLLSNGRPLVAIIGHPCFPEKRPIFHGHLSIEQFRSQMQREMKDAVSTSHCSQSNNIEYDMAMEWCLLQERADLAWKRLYQRHGEELRKLKAKLKSK</sequence>
<evidence type="ECO:0000313" key="2">
    <source>
        <dbReference type="Proteomes" id="UP000828941"/>
    </source>
</evidence>
<proteinExistence type="predicted"/>
<evidence type="ECO:0000313" key="1">
    <source>
        <dbReference type="EMBL" id="KAI4337462.1"/>
    </source>
</evidence>
<reference evidence="1 2" key="1">
    <citation type="journal article" date="2022" name="DNA Res.">
        <title>Chromosomal-level genome assembly of the orchid tree Bauhinia variegata (Leguminosae; Cercidoideae) supports the allotetraploid origin hypothesis of Bauhinia.</title>
        <authorList>
            <person name="Zhong Y."/>
            <person name="Chen Y."/>
            <person name="Zheng D."/>
            <person name="Pang J."/>
            <person name="Liu Y."/>
            <person name="Luo S."/>
            <person name="Meng S."/>
            <person name="Qian L."/>
            <person name="Wei D."/>
            <person name="Dai S."/>
            <person name="Zhou R."/>
        </authorList>
    </citation>
    <scope>NUCLEOTIDE SEQUENCE [LARGE SCALE GENOMIC DNA]</scope>
    <source>
        <strain evidence="1">BV-YZ2020</strain>
    </source>
</reference>
<comment type="caution">
    <text evidence="1">The sequence shown here is derived from an EMBL/GenBank/DDBJ whole genome shotgun (WGS) entry which is preliminary data.</text>
</comment>
<name>A0ACB9NMJ2_BAUVA</name>
<dbReference type="Proteomes" id="UP000828941">
    <property type="component" value="Chromosome 6"/>
</dbReference>
<gene>
    <name evidence="1" type="ORF">L6164_015877</name>
</gene>
<dbReference type="EMBL" id="CM039431">
    <property type="protein sequence ID" value="KAI4337462.1"/>
    <property type="molecule type" value="Genomic_DNA"/>
</dbReference>
<organism evidence="1 2">
    <name type="scientific">Bauhinia variegata</name>
    <name type="common">Purple orchid tree</name>
    <name type="synonym">Phanera variegata</name>
    <dbReference type="NCBI Taxonomy" id="167791"/>
    <lineage>
        <taxon>Eukaryota</taxon>
        <taxon>Viridiplantae</taxon>
        <taxon>Streptophyta</taxon>
        <taxon>Embryophyta</taxon>
        <taxon>Tracheophyta</taxon>
        <taxon>Spermatophyta</taxon>
        <taxon>Magnoliopsida</taxon>
        <taxon>eudicotyledons</taxon>
        <taxon>Gunneridae</taxon>
        <taxon>Pentapetalae</taxon>
        <taxon>rosids</taxon>
        <taxon>fabids</taxon>
        <taxon>Fabales</taxon>
        <taxon>Fabaceae</taxon>
        <taxon>Cercidoideae</taxon>
        <taxon>Cercideae</taxon>
        <taxon>Bauhiniinae</taxon>
        <taxon>Bauhinia</taxon>
    </lineage>
</organism>
<keyword evidence="2" id="KW-1185">Reference proteome</keyword>